<dbReference type="STRING" id="326297.Sama_2500"/>
<organism evidence="1 2">
    <name type="scientific">Shewanella amazonensis (strain ATCC BAA-1098 / SB2B)</name>
    <dbReference type="NCBI Taxonomy" id="326297"/>
    <lineage>
        <taxon>Bacteria</taxon>
        <taxon>Pseudomonadati</taxon>
        <taxon>Pseudomonadota</taxon>
        <taxon>Gammaproteobacteria</taxon>
        <taxon>Alteromonadales</taxon>
        <taxon>Shewanellaceae</taxon>
        <taxon>Shewanella</taxon>
    </lineage>
</organism>
<keyword evidence="2" id="KW-1185">Reference proteome</keyword>
<dbReference type="AlphaFoldDB" id="A1S8J6"/>
<evidence type="ECO:0000313" key="2">
    <source>
        <dbReference type="Proteomes" id="UP000009175"/>
    </source>
</evidence>
<proteinExistence type="predicted"/>
<dbReference type="HOGENOM" id="CLU_1958065_0_0_6"/>
<accession>A1S8J6</accession>
<dbReference type="EMBL" id="CP000507">
    <property type="protein sequence ID" value="ABM00703.1"/>
    <property type="molecule type" value="Genomic_DNA"/>
</dbReference>
<gene>
    <name evidence="1" type="ordered locus">Sama_2500</name>
</gene>
<dbReference type="Proteomes" id="UP000009175">
    <property type="component" value="Chromosome"/>
</dbReference>
<evidence type="ECO:0000313" key="1">
    <source>
        <dbReference type="EMBL" id="ABM00703.1"/>
    </source>
</evidence>
<sequence length="128" mass="14504">MKLPMSINKHAWSLADADSGEPMSGALSSGLQPSPLDNHVVNIPRGYRWQLLSAQWQRDFTPEYVLALELPLPEVPALLPRTDIDFPPQLDWPLTYHRGASLRPGGWKESNLRFRFLQSRDLSLPDMA</sequence>
<dbReference type="KEGG" id="saz:Sama_2500"/>
<reference evidence="1 2" key="1">
    <citation type="submission" date="2006-12" db="EMBL/GenBank/DDBJ databases">
        <title>Complete sequence of Shewanella amazonensis SB2B.</title>
        <authorList>
            <consortium name="US DOE Joint Genome Institute"/>
            <person name="Copeland A."/>
            <person name="Lucas S."/>
            <person name="Lapidus A."/>
            <person name="Barry K."/>
            <person name="Detter J.C."/>
            <person name="Glavina del Rio T."/>
            <person name="Hammon N."/>
            <person name="Israni S."/>
            <person name="Dalin E."/>
            <person name="Tice H."/>
            <person name="Pitluck S."/>
            <person name="Munk A.C."/>
            <person name="Brettin T."/>
            <person name="Bruce D."/>
            <person name="Han C."/>
            <person name="Tapia R."/>
            <person name="Gilna P."/>
            <person name="Schmutz J."/>
            <person name="Larimer F."/>
            <person name="Land M."/>
            <person name="Hauser L."/>
            <person name="Kyrpides N."/>
            <person name="Mikhailova N."/>
            <person name="Fredrickson J."/>
            <person name="Richardson P."/>
        </authorList>
    </citation>
    <scope>NUCLEOTIDE SEQUENCE [LARGE SCALE GENOMIC DNA]</scope>
    <source>
        <strain evidence="2">ATCC BAA-1098 / SB2B</strain>
    </source>
</reference>
<protein>
    <submittedName>
        <fullName evidence="1">Uncharacterized protein</fullName>
    </submittedName>
</protein>
<name>A1S8J6_SHEAM</name>